<feature type="non-terminal residue" evidence="2">
    <location>
        <position position="1"/>
    </location>
</feature>
<accession>A0ABN7WM78</accession>
<evidence type="ECO:0000313" key="2">
    <source>
        <dbReference type="EMBL" id="CAG8834824.1"/>
    </source>
</evidence>
<evidence type="ECO:0000256" key="1">
    <source>
        <dbReference type="SAM" id="MobiDB-lite"/>
    </source>
</evidence>
<organism evidence="2 3">
    <name type="scientific">Gigaspora margarita</name>
    <dbReference type="NCBI Taxonomy" id="4874"/>
    <lineage>
        <taxon>Eukaryota</taxon>
        <taxon>Fungi</taxon>
        <taxon>Fungi incertae sedis</taxon>
        <taxon>Mucoromycota</taxon>
        <taxon>Glomeromycotina</taxon>
        <taxon>Glomeromycetes</taxon>
        <taxon>Diversisporales</taxon>
        <taxon>Gigasporaceae</taxon>
        <taxon>Gigaspora</taxon>
    </lineage>
</organism>
<reference evidence="2 3" key="1">
    <citation type="submission" date="2021-06" db="EMBL/GenBank/DDBJ databases">
        <authorList>
            <person name="Kallberg Y."/>
            <person name="Tangrot J."/>
            <person name="Rosling A."/>
        </authorList>
    </citation>
    <scope>NUCLEOTIDE SEQUENCE [LARGE SCALE GENOMIC DNA]</scope>
    <source>
        <strain evidence="2 3">120-4 pot B 10/14</strain>
    </source>
</reference>
<name>A0ABN7WM78_GIGMA</name>
<gene>
    <name evidence="2" type="ORF">GMARGA_LOCUS32265</name>
</gene>
<protein>
    <submittedName>
        <fullName evidence="2">40480_t:CDS:1</fullName>
    </submittedName>
</protein>
<sequence>QQRRERQRKHNSYDPLASSAFIEDNNINTSLTWDDKVELELNALKDTTNIWNNSYTELSKTNKKEAQKPPQRK</sequence>
<comment type="caution">
    <text evidence="2">The sequence shown here is derived from an EMBL/GenBank/DDBJ whole genome shotgun (WGS) entry which is preliminary data.</text>
</comment>
<evidence type="ECO:0000313" key="3">
    <source>
        <dbReference type="Proteomes" id="UP000789901"/>
    </source>
</evidence>
<dbReference type="EMBL" id="CAJVQB010050220">
    <property type="protein sequence ID" value="CAG8834824.1"/>
    <property type="molecule type" value="Genomic_DNA"/>
</dbReference>
<dbReference type="Proteomes" id="UP000789901">
    <property type="component" value="Unassembled WGS sequence"/>
</dbReference>
<keyword evidence="3" id="KW-1185">Reference proteome</keyword>
<proteinExistence type="predicted"/>
<feature type="region of interest" description="Disordered" evidence="1">
    <location>
        <begin position="54"/>
        <end position="73"/>
    </location>
</feature>